<dbReference type="AlphaFoldDB" id="A0A517ZV34"/>
<keyword evidence="2" id="KW-0732">Signal</keyword>
<dbReference type="SUPFAM" id="SSF81853">
    <property type="entry name" value="Family 10 polysaccharide lyase"/>
    <property type="match status" value="1"/>
</dbReference>
<keyword evidence="4" id="KW-1185">Reference proteome</keyword>
<sequence precursor="true">MRRTTMIIALIAVMIPSTATADDLSVDEAQHALRRGVEYFRDHVSIEGGYLWRYAADFSEREGEVPASATTAWVQPPGTPSVGAAYLDVYELTGEEYYLEAARETALALVRGQLQSGGWDYRIEFTPEDRKKHAYRADANQSDDQDKSTPDDTRDKKKKKRPPRNTTTLDDNTTQAALRFLMRIDRALGFQDQPIHESALFALQSLLDAQYPIGAWPQRFSAAPDPDKFPVKSASFPDQWSRTYPAIDYRSYYTFNDNTIADMVDLMFRAAEIYDDPQYTASAERAGDFILLAQLPEPQPGWAQQYDAEMHPAWARKFEPPALTGAESQGVMRTLLRLYDRTGKAKFLQPIPRALAYYQSGVLPDGRLARFYEMGTNTPLYFTKDYQLTYSDDDMPTHYGFKTRNNLDAIAKEYDKRKNSDHPGSAKPLTELNKAPRLSAKLKQRAAAVVDAQQENGAWIEPARQRNRSHIPANAPCINCQTFSDNIVTLARYIAASKNSR</sequence>
<dbReference type="Gene3D" id="1.50.10.20">
    <property type="match status" value="1"/>
</dbReference>
<protein>
    <submittedName>
        <fullName evidence="3">Pectic acid lyase</fullName>
    </submittedName>
</protein>
<evidence type="ECO:0000313" key="4">
    <source>
        <dbReference type="Proteomes" id="UP000319383"/>
    </source>
</evidence>
<name>A0A517ZV34_9PLAN</name>
<feature type="chain" id="PRO_5022158847" evidence="2">
    <location>
        <begin position="22"/>
        <end position="501"/>
    </location>
</feature>
<organism evidence="3 4">
    <name type="scientific">Symmachiella dynata</name>
    <dbReference type="NCBI Taxonomy" id="2527995"/>
    <lineage>
        <taxon>Bacteria</taxon>
        <taxon>Pseudomonadati</taxon>
        <taxon>Planctomycetota</taxon>
        <taxon>Planctomycetia</taxon>
        <taxon>Planctomycetales</taxon>
        <taxon>Planctomycetaceae</taxon>
        <taxon>Symmachiella</taxon>
    </lineage>
</organism>
<evidence type="ECO:0000313" key="3">
    <source>
        <dbReference type="EMBL" id="QDU46305.1"/>
    </source>
</evidence>
<evidence type="ECO:0000256" key="1">
    <source>
        <dbReference type="SAM" id="MobiDB-lite"/>
    </source>
</evidence>
<proteinExistence type="predicted"/>
<accession>A0A517ZV34</accession>
<evidence type="ECO:0000256" key="2">
    <source>
        <dbReference type="SAM" id="SignalP"/>
    </source>
</evidence>
<dbReference type="Pfam" id="PF09492">
    <property type="entry name" value="Pec_lyase"/>
    <property type="match status" value="1"/>
</dbReference>
<dbReference type="InterPro" id="IPR012669">
    <property type="entry name" value="Pectate_lyase"/>
</dbReference>
<keyword evidence="3" id="KW-0456">Lyase</keyword>
<dbReference type="KEGG" id="sdyn:Mal52_48230"/>
<dbReference type="Proteomes" id="UP000319383">
    <property type="component" value="Chromosome"/>
</dbReference>
<dbReference type="EMBL" id="CP036276">
    <property type="protein sequence ID" value="QDU46305.1"/>
    <property type="molecule type" value="Genomic_DNA"/>
</dbReference>
<gene>
    <name evidence="3" type="ORF">Mal52_48230</name>
</gene>
<feature type="region of interest" description="Disordered" evidence="1">
    <location>
        <begin position="132"/>
        <end position="172"/>
    </location>
</feature>
<reference evidence="3 4" key="1">
    <citation type="submission" date="2019-02" db="EMBL/GenBank/DDBJ databases">
        <title>Deep-cultivation of Planctomycetes and their phenomic and genomic characterization uncovers novel biology.</title>
        <authorList>
            <person name="Wiegand S."/>
            <person name="Jogler M."/>
            <person name="Boedeker C."/>
            <person name="Pinto D."/>
            <person name="Vollmers J."/>
            <person name="Rivas-Marin E."/>
            <person name="Kohn T."/>
            <person name="Peeters S.H."/>
            <person name="Heuer A."/>
            <person name="Rast P."/>
            <person name="Oberbeckmann S."/>
            <person name="Bunk B."/>
            <person name="Jeske O."/>
            <person name="Meyerdierks A."/>
            <person name="Storesund J.E."/>
            <person name="Kallscheuer N."/>
            <person name="Luecker S."/>
            <person name="Lage O.M."/>
            <person name="Pohl T."/>
            <person name="Merkel B.J."/>
            <person name="Hornburger P."/>
            <person name="Mueller R.-W."/>
            <person name="Bruemmer F."/>
            <person name="Labrenz M."/>
            <person name="Spormann A.M."/>
            <person name="Op den Camp H."/>
            <person name="Overmann J."/>
            <person name="Amann R."/>
            <person name="Jetten M.S.M."/>
            <person name="Mascher T."/>
            <person name="Medema M.H."/>
            <person name="Devos D.P."/>
            <person name="Kaster A.-K."/>
            <person name="Ovreas L."/>
            <person name="Rohde M."/>
            <person name="Galperin M.Y."/>
            <person name="Jogler C."/>
        </authorList>
    </citation>
    <scope>NUCLEOTIDE SEQUENCE [LARGE SCALE GENOMIC DNA]</scope>
    <source>
        <strain evidence="3 4">Mal52</strain>
    </source>
</reference>
<feature type="signal peptide" evidence="2">
    <location>
        <begin position="1"/>
        <end position="21"/>
    </location>
</feature>
<dbReference type="GO" id="GO:0016829">
    <property type="term" value="F:lyase activity"/>
    <property type="evidence" value="ECO:0007669"/>
    <property type="project" value="UniProtKB-KW"/>
</dbReference>
<feature type="compositionally biased region" description="Basic and acidic residues" evidence="1">
    <location>
        <begin position="144"/>
        <end position="155"/>
    </location>
</feature>